<comment type="caution">
    <text evidence="5">The sequence shown here is derived from an EMBL/GenBank/DDBJ whole genome shotgun (WGS) entry which is preliminary data.</text>
</comment>
<dbReference type="GO" id="GO:0032259">
    <property type="term" value="P:methylation"/>
    <property type="evidence" value="ECO:0007669"/>
    <property type="project" value="UniProtKB-KW"/>
</dbReference>
<feature type="domain" description="Methyltransferase type 12" evidence="4">
    <location>
        <begin position="2"/>
        <end position="107"/>
    </location>
</feature>
<evidence type="ECO:0000256" key="3">
    <source>
        <dbReference type="ARBA" id="ARBA00022691"/>
    </source>
</evidence>
<organism evidence="5 6">
    <name type="scientific">Candidatus Magasanikbacteria bacterium RIFCSPHIGHO2_01_FULL_47_8</name>
    <dbReference type="NCBI Taxonomy" id="1798673"/>
    <lineage>
        <taxon>Bacteria</taxon>
        <taxon>Candidatus Magasanikiibacteriota</taxon>
    </lineage>
</organism>
<dbReference type="AlphaFoldDB" id="A0A1F6ME51"/>
<dbReference type="EMBL" id="MFPU01000019">
    <property type="protein sequence ID" value="OGH69916.1"/>
    <property type="molecule type" value="Genomic_DNA"/>
</dbReference>
<keyword evidence="3" id="KW-0949">S-adenosyl-L-methionine</keyword>
<evidence type="ECO:0000256" key="1">
    <source>
        <dbReference type="ARBA" id="ARBA00022603"/>
    </source>
</evidence>
<dbReference type="GO" id="GO:0008168">
    <property type="term" value="F:methyltransferase activity"/>
    <property type="evidence" value="ECO:0007669"/>
    <property type="project" value="UniProtKB-KW"/>
</dbReference>
<evidence type="ECO:0000313" key="6">
    <source>
        <dbReference type="Proteomes" id="UP000177953"/>
    </source>
</evidence>
<dbReference type="CDD" id="cd02440">
    <property type="entry name" value="AdoMet_MTases"/>
    <property type="match status" value="1"/>
</dbReference>
<reference evidence="5 6" key="1">
    <citation type="journal article" date="2016" name="Nat. Commun.">
        <title>Thousands of microbial genomes shed light on interconnected biogeochemical processes in an aquifer system.</title>
        <authorList>
            <person name="Anantharaman K."/>
            <person name="Brown C.T."/>
            <person name="Hug L.A."/>
            <person name="Sharon I."/>
            <person name="Castelle C.J."/>
            <person name="Probst A.J."/>
            <person name="Thomas B.C."/>
            <person name="Singh A."/>
            <person name="Wilkins M.J."/>
            <person name="Karaoz U."/>
            <person name="Brodie E.L."/>
            <person name="Williams K.H."/>
            <person name="Hubbard S.S."/>
            <person name="Banfield J.F."/>
        </authorList>
    </citation>
    <scope>NUCLEOTIDE SEQUENCE [LARGE SCALE GENOMIC DNA]</scope>
</reference>
<dbReference type="Pfam" id="PF08242">
    <property type="entry name" value="Methyltransf_12"/>
    <property type="match status" value="1"/>
</dbReference>
<dbReference type="PANTHER" id="PTHR43464:SF19">
    <property type="entry name" value="UBIQUINONE BIOSYNTHESIS O-METHYLTRANSFERASE, MITOCHONDRIAL"/>
    <property type="match status" value="1"/>
</dbReference>
<dbReference type="Gene3D" id="3.40.50.150">
    <property type="entry name" value="Vaccinia Virus protein VP39"/>
    <property type="match status" value="1"/>
</dbReference>
<keyword evidence="1" id="KW-0489">Methyltransferase</keyword>
<dbReference type="InterPro" id="IPR029063">
    <property type="entry name" value="SAM-dependent_MTases_sf"/>
</dbReference>
<dbReference type="Proteomes" id="UP000177953">
    <property type="component" value="Unassembled WGS sequence"/>
</dbReference>
<dbReference type="SUPFAM" id="SSF53335">
    <property type="entry name" value="S-adenosyl-L-methionine-dependent methyltransferases"/>
    <property type="match status" value="1"/>
</dbReference>
<evidence type="ECO:0000256" key="2">
    <source>
        <dbReference type="ARBA" id="ARBA00022679"/>
    </source>
</evidence>
<dbReference type="PANTHER" id="PTHR43464">
    <property type="entry name" value="METHYLTRANSFERASE"/>
    <property type="match status" value="1"/>
</dbReference>
<evidence type="ECO:0000313" key="5">
    <source>
        <dbReference type="EMBL" id="OGH69916.1"/>
    </source>
</evidence>
<proteinExistence type="predicted"/>
<protein>
    <recommendedName>
        <fullName evidence="4">Methyltransferase type 12 domain-containing protein</fullName>
    </recommendedName>
</protein>
<name>A0A1F6ME51_9BACT</name>
<dbReference type="InterPro" id="IPR013217">
    <property type="entry name" value="Methyltransf_12"/>
</dbReference>
<evidence type="ECO:0000259" key="4">
    <source>
        <dbReference type="Pfam" id="PF08242"/>
    </source>
</evidence>
<keyword evidence="2" id="KW-0808">Transferase</keyword>
<gene>
    <name evidence="5" type="ORF">A2754_03950</name>
</gene>
<sequence>MLDAGCGSGAATRALYKAAVRSVISPVTFHGFDFTPAMLDRFKSWLVKNKIYNIELAVADVLDMHTLPASWSGYDLVVASGLFEYIAKDKLARAIGNLRDLLKPNGIMVVFISKHTKANRLIQRLWKQAMFAESEVKNAFTDAGFSKIALKRLPFPDKYLHDWCYIIEAIK</sequence>
<accession>A0A1F6ME51</accession>